<accession>A0A2T2NAP9</accession>
<protein>
    <recommendedName>
        <fullName evidence="4">F-box domain-containing protein</fullName>
    </recommendedName>
</protein>
<reference evidence="2 3" key="1">
    <citation type="journal article" date="2018" name="Front. Microbiol.">
        <title>Genome-Wide Analysis of Corynespora cassiicola Leaf Fall Disease Putative Effectors.</title>
        <authorList>
            <person name="Lopez D."/>
            <person name="Ribeiro S."/>
            <person name="Label P."/>
            <person name="Fumanal B."/>
            <person name="Venisse J.S."/>
            <person name="Kohler A."/>
            <person name="de Oliveira R.R."/>
            <person name="Labutti K."/>
            <person name="Lipzen A."/>
            <person name="Lail K."/>
            <person name="Bauer D."/>
            <person name="Ohm R.A."/>
            <person name="Barry K.W."/>
            <person name="Spatafora J."/>
            <person name="Grigoriev I.V."/>
            <person name="Martin F.M."/>
            <person name="Pujade-Renaud V."/>
        </authorList>
    </citation>
    <scope>NUCLEOTIDE SEQUENCE [LARGE SCALE GENOMIC DNA]</scope>
    <source>
        <strain evidence="2 3">Philippines</strain>
    </source>
</reference>
<feature type="compositionally biased region" description="Polar residues" evidence="1">
    <location>
        <begin position="458"/>
        <end position="469"/>
    </location>
</feature>
<feature type="region of interest" description="Disordered" evidence="1">
    <location>
        <begin position="163"/>
        <end position="182"/>
    </location>
</feature>
<dbReference type="OrthoDB" id="3199516at2759"/>
<feature type="compositionally biased region" description="Acidic residues" evidence="1">
    <location>
        <begin position="848"/>
        <end position="865"/>
    </location>
</feature>
<dbReference type="AlphaFoldDB" id="A0A2T2NAP9"/>
<dbReference type="Proteomes" id="UP000240883">
    <property type="component" value="Unassembled WGS sequence"/>
</dbReference>
<gene>
    <name evidence="2" type="ORF">BS50DRAFT_121318</name>
</gene>
<evidence type="ECO:0000313" key="2">
    <source>
        <dbReference type="EMBL" id="PSN62522.1"/>
    </source>
</evidence>
<feature type="compositionally biased region" description="Basic and acidic residues" evidence="1">
    <location>
        <begin position="478"/>
        <end position="487"/>
    </location>
</feature>
<proteinExistence type="predicted"/>
<organism evidence="2 3">
    <name type="scientific">Corynespora cassiicola Philippines</name>
    <dbReference type="NCBI Taxonomy" id="1448308"/>
    <lineage>
        <taxon>Eukaryota</taxon>
        <taxon>Fungi</taxon>
        <taxon>Dikarya</taxon>
        <taxon>Ascomycota</taxon>
        <taxon>Pezizomycotina</taxon>
        <taxon>Dothideomycetes</taxon>
        <taxon>Pleosporomycetidae</taxon>
        <taxon>Pleosporales</taxon>
        <taxon>Corynesporascaceae</taxon>
        <taxon>Corynespora</taxon>
    </lineage>
</organism>
<dbReference type="EMBL" id="KZ678141">
    <property type="protein sequence ID" value="PSN62522.1"/>
    <property type="molecule type" value="Genomic_DNA"/>
</dbReference>
<evidence type="ECO:0000313" key="3">
    <source>
        <dbReference type="Proteomes" id="UP000240883"/>
    </source>
</evidence>
<feature type="region of interest" description="Disordered" evidence="1">
    <location>
        <begin position="836"/>
        <end position="900"/>
    </location>
</feature>
<feature type="compositionally biased region" description="Polar residues" evidence="1">
    <location>
        <begin position="506"/>
        <end position="526"/>
    </location>
</feature>
<evidence type="ECO:0000256" key="1">
    <source>
        <dbReference type="SAM" id="MobiDB-lite"/>
    </source>
</evidence>
<sequence length="928" mass="102580">MASSPPSLPVTPRTASPSPFDDDLNPTSPAPSQDDAPAIPNQPDADADGHWGPASSPGASPQLSHCDAVNKPPKGKERAKKTPLRLLDLPVDILKEIIHQLPHTNDLTSLALCHSALHRLTIPCIYSRFDIVWPDESTHTEPRSGVDALTYGLATLVMGQESFPHQNRPRPESTAITGAQKPLPTPYPIPRRRFGNYYAQFTKKFSLGNGPAAWVQEYMISKEGGKMLGTLVALAVARMINLETFVWDMPTGVLRDVWLALSSLADRTDGEDCRLERLWIRWHDNTTESSIPAPPPPMILNNVPPPPNTTHPSGVGAAQAPMVVPQAFPAAMAPAIDRVEHPTFSIIPPLKSLSVLDIDELPYLDEMSVLIARSQRKLRELRVGIAPHAQQRDWVTAWEGEGIQQVDYNSNWSGITSIGEKRLGGVLGILVGRVHNLRHTDEPTSKPGNVGAADRPTESTAVKTGTTHGLPSYPTPATHDREPEHGADQSGILLNESTVPEGVSLLNDSHPLSTDQVAQHTNNSDHPSGATLLVKPATAPKHNSGTSEAEPSSPAAPKLNGKLKLEVLELERVPLSVSVLMRAFDWPMLTTLTLLHCNNHEQLWKSLRRAYTPRSPYPAGSSTPSKAYKASYTLRSEYQLNLKKIHTNTVSPSLISFLKETLAPNSLEVLFLQEGRSYPSNVTVDAIYRGPLKRHRASLKKLMIDSSEKGPDGHATTSPRWRRWMLNREIMTFITSGRMNSLRELAVSIDYKDWHHFLQRLPLIPHIRSLYIPFIADHAHGNNIDPRELAYQILDIVHLRPEIELCYMGLSSKCFEILENRPSNYDLRHDMHVNDGAGPGYVAHDPMMSDDESEVTEDEDEDDLDGGLGPSGDHAASDSEGSDEADDDSDDDSFLQDSQKGPKLRVREILFYEERVEAFRRRHGVLRP</sequence>
<feature type="region of interest" description="Disordered" evidence="1">
    <location>
        <begin position="1"/>
        <end position="82"/>
    </location>
</feature>
<feature type="region of interest" description="Disordered" evidence="1">
    <location>
        <begin position="502"/>
        <end position="558"/>
    </location>
</feature>
<feature type="region of interest" description="Disordered" evidence="1">
    <location>
        <begin position="438"/>
        <end position="488"/>
    </location>
</feature>
<feature type="compositionally biased region" description="Polar residues" evidence="1">
    <location>
        <begin position="541"/>
        <end position="550"/>
    </location>
</feature>
<dbReference type="STRING" id="1448308.A0A2T2NAP9"/>
<keyword evidence="3" id="KW-1185">Reference proteome</keyword>
<evidence type="ECO:0008006" key="4">
    <source>
        <dbReference type="Google" id="ProtNLM"/>
    </source>
</evidence>
<feature type="compositionally biased region" description="Acidic residues" evidence="1">
    <location>
        <begin position="880"/>
        <end position="894"/>
    </location>
</feature>
<name>A0A2T2NAP9_CORCC</name>